<dbReference type="Proteomes" id="UP000053681">
    <property type="component" value="Unassembled WGS sequence"/>
</dbReference>
<comment type="caution">
    <text evidence="7">The sequence shown here is derived from an EMBL/GenBank/DDBJ whole genome shotgun (WGS) entry which is preliminary data.</text>
</comment>
<name>A0A0V8JMG8_9BACI</name>
<dbReference type="EMBL" id="LNQP01000027">
    <property type="protein sequence ID" value="KSU88170.1"/>
    <property type="molecule type" value="Genomic_DNA"/>
</dbReference>
<keyword evidence="2" id="KW-0175">Coiled coil</keyword>
<dbReference type="SUPFAM" id="SSF111369">
    <property type="entry name" value="HlyD-like secretion proteins"/>
    <property type="match status" value="1"/>
</dbReference>
<dbReference type="GO" id="GO:0015562">
    <property type="term" value="F:efflux transmembrane transporter activity"/>
    <property type="evidence" value="ECO:0007669"/>
    <property type="project" value="TreeGrafter"/>
</dbReference>
<feature type="chain" id="PRO_5039662676" evidence="4">
    <location>
        <begin position="22"/>
        <end position="407"/>
    </location>
</feature>
<dbReference type="PROSITE" id="PS51257">
    <property type="entry name" value="PROKAR_LIPOPROTEIN"/>
    <property type="match status" value="1"/>
</dbReference>
<dbReference type="RefSeq" id="WP_025908147.1">
    <property type="nucleotide sequence ID" value="NZ_KQ758643.1"/>
</dbReference>
<gene>
    <name evidence="7" type="ORF">AS180_09050</name>
</gene>
<feature type="domain" description="YknX-like C-terminal permuted SH3-like" evidence="6">
    <location>
        <begin position="329"/>
        <end position="396"/>
    </location>
</feature>
<dbReference type="Gene3D" id="2.40.30.170">
    <property type="match status" value="1"/>
</dbReference>
<dbReference type="Gene3D" id="2.40.420.20">
    <property type="match status" value="1"/>
</dbReference>
<dbReference type="PANTHER" id="PTHR30469">
    <property type="entry name" value="MULTIDRUG RESISTANCE PROTEIN MDTA"/>
    <property type="match status" value="1"/>
</dbReference>
<dbReference type="InterPro" id="IPR058637">
    <property type="entry name" value="YknX-like_C"/>
</dbReference>
<feature type="coiled-coil region" evidence="2">
    <location>
        <begin position="93"/>
        <end position="153"/>
    </location>
</feature>
<dbReference type="GO" id="GO:1990281">
    <property type="term" value="C:efflux pump complex"/>
    <property type="evidence" value="ECO:0007669"/>
    <property type="project" value="TreeGrafter"/>
</dbReference>
<organism evidence="7 8">
    <name type="scientific">Priestia veravalensis</name>
    <dbReference type="NCBI Taxonomy" id="1414648"/>
    <lineage>
        <taxon>Bacteria</taxon>
        <taxon>Bacillati</taxon>
        <taxon>Bacillota</taxon>
        <taxon>Bacilli</taxon>
        <taxon>Bacillales</taxon>
        <taxon>Bacillaceae</taxon>
        <taxon>Priestia</taxon>
    </lineage>
</organism>
<dbReference type="GeneID" id="93681161"/>
<accession>A0A0V8JMG8</accession>
<evidence type="ECO:0000256" key="2">
    <source>
        <dbReference type="SAM" id="Coils"/>
    </source>
</evidence>
<comment type="similarity">
    <text evidence="1">Belongs to the membrane fusion protein (MFP) (TC 8.A.1) family.</text>
</comment>
<dbReference type="Pfam" id="PF25989">
    <property type="entry name" value="YknX_C"/>
    <property type="match status" value="1"/>
</dbReference>
<feature type="region of interest" description="Disordered" evidence="3">
    <location>
        <begin position="386"/>
        <end position="407"/>
    </location>
</feature>
<feature type="domain" description="CusB-like beta-barrel" evidence="5">
    <location>
        <begin position="254"/>
        <end position="320"/>
    </location>
</feature>
<dbReference type="AlphaFoldDB" id="A0A0V8JMG8"/>
<evidence type="ECO:0000256" key="3">
    <source>
        <dbReference type="SAM" id="MobiDB-lite"/>
    </source>
</evidence>
<keyword evidence="4" id="KW-0732">Signal</keyword>
<dbReference type="InterPro" id="IPR058792">
    <property type="entry name" value="Beta-barrel_RND_2"/>
</dbReference>
<dbReference type="InterPro" id="IPR011053">
    <property type="entry name" value="Single_hybrid_motif"/>
</dbReference>
<sequence length="407" mass="43179">MKILQLSAVATVLLLAACAPQEITTEDTKDNVPVVETAKVSKSDLVNTTELSGVAMPSKQVPIVTANPLNVEKVHVKVGDTVQKGDLLVSLDASEATKQLNEARQAAADISKAVKEAEAKATPDQSQEIQQAQKELEASMNKSESLLEEAQNGDVTSSDLVQSGLEISLNQAKLAQKSLSQISLTPDMLPQLKQQQQQANQAVAQAEQIVASTRLTAPISGTIADVSAVENGIAAPSTPLMTVIDQSNVDATFQVNSYQVSQLKAGNQIKLTFDGVTQEFTSKISTVSPTANPETGLFTVKAPIENAKSQVKGGMKATGEVTIDSLSDALVIPSSAISYDEEQAYVYIVNGKKAVKTPITLGFANDDQYQVVDGLKADDVIVTDGKDQIQDGNEVKQRASEKQDENS</sequence>
<evidence type="ECO:0000313" key="7">
    <source>
        <dbReference type="EMBL" id="KSU88170.1"/>
    </source>
</evidence>
<keyword evidence="8" id="KW-1185">Reference proteome</keyword>
<evidence type="ECO:0000259" key="5">
    <source>
        <dbReference type="Pfam" id="PF25954"/>
    </source>
</evidence>
<protein>
    <submittedName>
        <fullName evidence="7">Uncharacterized protein</fullName>
    </submittedName>
</protein>
<dbReference type="NCBIfam" id="TIGR01730">
    <property type="entry name" value="RND_mfp"/>
    <property type="match status" value="1"/>
</dbReference>
<reference evidence="7 8" key="1">
    <citation type="submission" date="2015-11" db="EMBL/GenBank/DDBJ databases">
        <title>Bacillus caseinolyticus sp nov.</title>
        <authorList>
            <person name="Dastager S.G."/>
            <person name="Mawlankar R."/>
        </authorList>
    </citation>
    <scope>NUCLEOTIDE SEQUENCE [LARGE SCALE GENOMIC DNA]</scope>
    <source>
        <strain evidence="7 8">SGD-V-76</strain>
    </source>
</reference>
<dbReference type="Gene3D" id="2.40.50.100">
    <property type="match status" value="1"/>
</dbReference>
<feature type="signal peptide" evidence="4">
    <location>
        <begin position="1"/>
        <end position="21"/>
    </location>
</feature>
<dbReference type="InterPro" id="IPR006143">
    <property type="entry name" value="RND_pump_MFP"/>
</dbReference>
<evidence type="ECO:0000256" key="4">
    <source>
        <dbReference type="SAM" id="SignalP"/>
    </source>
</evidence>
<dbReference type="SUPFAM" id="SSF51230">
    <property type="entry name" value="Single hybrid motif"/>
    <property type="match status" value="1"/>
</dbReference>
<evidence type="ECO:0000256" key="1">
    <source>
        <dbReference type="ARBA" id="ARBA00009477"/>
    </source>
</evidence>
<dbReference type="Pfam" id="PF25954">
    <property type="entry name" value="Beta-barrel_RND_2"/>
    <property type="match status" value="1"/>
</dbReference>
<proteinExistence type="inferred from homology"/>
<evidence type="ECO:0000259" key="6">
    <source>
        <dbReference type="Pfam" id="PF25989"/>
    </source>
</evidence>
<dbReference type="PANTHER" id="PTHR30469:SF15">
    <property type="entry name" value="HLYD FAMILY OF SECRETION PROTEINS"/>
    <property type="match status" value="1"/>
</dbReference>
<evidence type="ECO:0000313" key="8">
    <source>
        <dbReference type="Proteomes" id="UP000053681"/>
    </source>
</evidence>